<accession>A0A3M9XVJ7</accession>
<dbReference type="EMBL" id="QWDD01000001">
    <property type="protein sequence ID" value="RNJ51088.1"/>
    <property type="molecule type" value="Genomic_DNA"/>
</dbReference>
<protein>
    <recommendedName>
        <fullName evidence="3">YD repeat-containing protein</fullName>
    </recommendedName>
</protein>
<dbReference type="OrthoDB" id="8563989at2"/>
<dbReference type="InterPro" id="IPR046154">
    <property type="entry name" value="DUF6156"/>
</dbReference>
<evidence type="ECO:0008006" key="3">
    <source>
        <dbReference type="Google" id="ProtNLM"/>
    </source>
</evidence>
<comment type="caution">
    <text evidence="1">The sequence shown here is derived from an EMBL/GenBank/DDBJ whole genome shotgun (WGS) entry which is preliminary data.</text>
</comment>
<sequence>MMSEIHEARNEEECRYFLSYSGVRLPLKLLGPLEASELKNRNTYFRATYDAEGKIVSCEKLVYGEVELRHDYSYSADGVLARARIAMGEDVSEIDCGADGAPLRS</sequence>
<organism evidence="1 2">
    <name type="scientific">Methylocystis hirsuta</name>
    <dbReference type="NCBI Taxonomy" id="369798"/>
    <lineage>
        <taxon>Bacteria</taxon>
        <taxon>Pseudomonadati</taxon>
        <taxon>Pseudomonadota</taxon>
        <taxon>Alphaproteobacteria</taxon>
        <taxon>Hyphomicrobiales</taxon>
        <taxon>Methylocystaceae</taxon>
        <taxon>Methylocystis</taxon>
    </lineage>
</organism>
<evidence type="ECO:0000313" key="1">
    <source>
        <dbReference type="EMBL" id="RNJ51088.1"/>
    </source>
</evidence>
<dbReference type="AlphaFoldDB" id="A0A3M9XVJ7"/>
<dbReference type="Proteomes" id="UP000268623">
    <property type="component" value="Unassembled WGS sequence"/>
</dbReference>
<reference evidence="1 2" key="1">
    <citation type="submission" date="2018-08" db="EMBL/GenBank/DDBJ databases">
        <title>Genome sequence of Methylocystis hirsuta CSC1, a methanotroph able to accumulate PHAs.</title>
        <authorList>
            <person name="Bordel S."/>
            <person name="Rodriguez E."/>
            <person name="Gancedo J."/>
            <person name="Munoz R."/>
        </authorList>
    </citation>
    <scope>NUCLEOTIDE SEQUENCE [LARGE SCALE GENOMIC DNA]</scope>
    <source>
        <strain evidence="1 2">CSC1</strain>
    </source>
</reference>
<gene>
    <name evidence="1" type="ORF">D1O30_17280</name>
</gene>
<proteinExistence type="predicted"/>
<evidence type="ECO:0000313" key="2">
    <source>
        <dbReference type="Proteomes" id="UP000268623"/>
    </source>
</evidence>
<dbReference type="Pfam" id="PF19653">
    <property type="entry name" value="DUF6156"/>
    <property type="match status" value="1"/>
</dbReference>
<keyword evidence="2" id="KW-1185">Reference proteome</keyword>
<name>A0A3M9XVJ7_9HYPH</name>